<comment type="caution">
    <text evidence="1">The sequence shown here is derived from an EMBL/GenBank/DDBJ whole genome shotgun (WGS) entry which is preliminary data.</text>
</comment>
<protein>
    <submittedName>
        <fullName evidence="1">Uncharacterized protein</fullName>
    </submittedName>
</protein>
<evidence type="ECO:0000313" key="2">
    <source>
        <dbReference type="Proteomes" id="UP000308382"/>
    </source>
</evidence>
<proteinExistence type="predicted"/>
<name>A0A5R8LRA0_9FLAO</name>
<evidence type="ECO:0000313" key="1">
    <source>
        <dbReference type="EMBL" id="TLF39757.1"/>
    </source>
</evidence>
<organism evidence="1 2">
    <name type="scientific">Maribacter aurantiacus</name>
    <dbReference type="NCBI Taxonomy" id="1882343"/>
    <lineage>
        <taxon>Bacteria</taxon>
        <taxon>Pseudomonadati</taxon>
        <taxon>Bacteroidota</taxon>
        <taxon>Flavobacteriia</taxon>
        <taxon>Flavobacteriales</taxon>
        <taxon>Flavobacteriaceae</taxon>
        <taxon>Maribacter</taxon>
    </lineage>
</organism>
<gene>
    <name evidence="1" type="ORF">FEK29_17765</name>
</gene>
<dbReference type="RefSeq" id="WP_138259779.1">
    <property type="nucleotide sequence ID" value="NZ_VBUK01000020.1"/>
</dbReference>
<dbReference type="OrthoDB" id="1359970at2"/>
<sequence>MYGDKWQCPLPAHEKGNATITLTICIINAGRFSVRKIYVYLKAMVLAEILRISTRTNHTRTVGYNIKTERKLTFAIAQYTNLTQEQNNWINDLSVELKTFFETRNYGQDLNELYFGLITVKPEFDQFFKKKRPVYKPGKRTKKRDGIDFETNNCVLIDCKIEFNNVSDLKKDELIEKVCEEILTESDCLTRLSKLKKFDFESYKSDLKNYLIDKNYIKKKYCSQQCIL</sequence>
<accession>A0A5R8LRA0</accession>
<keyword evidence="2" id="KW-1185">Reference proteome</keyword>
<dbReference type="Proteomes" id="UP000308382">
    <property type="component" value="Unassembled WGS sequence"/>
</dbReference>
<dbReference type="EMBL" id="VBUK01000020">
    <property type="protein sequence ID" value="TLF39757.1"/>
    <property type="molecule type" value="Genomic_DNA"/>
</dbReference>
<reference evidence="1 2" key="1">
    <citation type="journal article" date="2017" name="Int. J. Syst. Evol. Microbiol.">
        <title>Maripseudobacter aurantiacus gen. nov., sp. nov., a novel member of the family Flavobacteriaceae isolated from a sedimentation basin.</title>
        <authorList>
            <person name="Chen C."/>
            <person name="Su Y."/>
            <person name="Tao T."/>
            <person name="Fu G."/>
            <person name="Zhang C."/>
            <person name="Sun C."/>
            <person name="Zhang X."/>
            <person name="Wu M."/>
        </authorList>
    </citation>
    <scope>NUCLEOTIDE SEQUENCE [LARGE SCALE GENOMIC DNA]</scope>
    <source>
        <strain evidence="2">CDA4</strain>
    </source>
</reference>
<dbReference type="AlphaFoldDB" id="A0A5R8LRA0"/>